<dbReference type="InterPro" id="IPR046582">
    <property type="entry name" value="DUF6630"/>
</dbReference>
<name>A0ABS0I687_9BACT</name>
<organism evidence="2 3">
    <name type="scientific">Hymenobacter ruricola</name>
    <dbReference type="NCBI Taxonomy" id="2791023"/>
    <lineage>
        <taxon>Bacteria</taxon>
        <taxon>Pseudomonadati</taxon>
        <taxon>Bacteroidota</taxon>
        <taxon>Cytophagia</taxon>
        <taxon>Cytophagales</taxon>
        <taxon>Hymenobacteraceae</taxon>
        <taxon>Hymenobacter</taxon>
    </lineage>
</organism>
<dbReference type="RefSeq" id="WP_196293715.1">
    <property type="nucleotide sequence ID" value="NZ_JADQDM010000006.1"/>
</dbReference>
<evidence type="ECO:0000313" key="3">
    <source>
        <dbReference type="Proteomes" id="UP000618931"/>
    </source>
</evidence>
<gene>
    <name evidence="2" type="ORF">I2H31_14300</name>
</gene>
<dbReference type="Pfam" id="PF20335">
    <property type="entry name" value="DUF6630"/>
    <property type="match status" value="1"/>
</dbReference>
<evidence type="ECO:0000259" key="1">
    <source>
        <dbReference type="Pfam" id="PF20335"/>
    </source>
</evidence>
<protein>
    <recommendedName>
        <fullName evidence="1">DUF6630 domain-containing protein</fullName>
    </recommendedName>
</protein>
<evidence type="ECO:0000313" key="2">
    <source>
        <dbReference type="EMBL" id="MBF9222276.1"/>
    </source>
</evidence>
<proteinExistence type="predicted"/>
<sequence>MNQEILTQFVRLFTLGDDAATQRVGKRLALALRDPTAYQTQFAEELEERGILTALPEQELRDIALIDALSIEDLAWENDWKEDAAEMAEGLNEILTRQQRGYALPTSTLPGGRNRNAEALDALQDALEVKGLALVLFTLDSDSYPLGIVDDAQAEEARRLAKKLGFNITVY</sequence>
<feature type="domain" description="DUF6630" evidence="1">
    <location>
        <begin position="6"/>
        <end position="170"/>
    </location>
</feature>
<keyword evidence="3" id="KW-1185">Reference proteome</keyword>
<reference evidence="2 3" key="1">
    <citation type="submission" date="2020-11" db="EMBL/GenBank/DDBJ databases">
        <authorList>
            <person name="Kim M.K."/>
        </authorList>
    </citation>
    <scope>NUCLEOTIDE SEQUENCE [LARGE SCALE GENOMIC DNA]</scope>
    <source>
        <strain evidence="2 3">BT662</strain>
    </source>
</reference>
<dbReference type="Proteomes" id="UP000618931">
    <property type="component" value="Unassembled WGS sequence"/>
</dbReference>
<dbReference type="EMBL" id="JADQDM010000006">
    <property type="protein sequence ID" value="MBF9222276.1"/>
    <property type="molecule type" value="Genomic_DNA"/>
</dbReference>
<comment type="caution">
    <text evidence="2">The sequence shown here is derived from an EMBL/GenBank/DDBJ whole genome shotgun (WGS) entry which is preliminary data.</text>
</comment>
<accession>A0ABS0I687</accession>